<name>A0A4D6KED3_9EURY</name>
<evidence type="ECO:0000313" key="3">
    <source>
        <dbReference type="Proteomes" id="UP000297053"/>
    </source>
</evidence>
<organism evidence="2 3">
    <name type="scientific">Halomicrobium mukohataei</name>
    <dbReference type="NCBI Taxonomy" id="57705"/>
    <lineage>
        <taxon>Archaea</taxon>
        <taxon>Methanobacteriati</taxon>
        <taxon>Methanobacteriota</taxon>
        <taxon>Stenosarchaea group</taxon>
        <taxon>Halobacteria</taxon>
        <taxon>Halobacteriales</taxon>
        <taxon>Haloarculaceae</taxon>
        <taxon>Halomicrobium</taxon>
    </lineage>
</organism>
<dbReference type="GeneID" id="42177528"/>
<feature type="transmembrane region" description="Helical" evidence="1">
    <location>
        <begin position="49"/>
        <end position="66"/>
    </location>
</feature>
<gene>
    <name evidence="2" type="ORF">E5139_01285</name>
</gene>
<feature type="transmembrane region" description="Helical" evidence="1">
    <location>
        <begin position="139"/>
        <end position="168"/>
    </location>
</feature>
<evidence type="ECO:0000313" key="2">
    <source>
        <dbReference type="EMBL" id="QCD64331.1"/>
    </source>
</evidence>
<dbReference type="Proteomes" id="UP000297053">
    <property type="component" value="Chromosome"/>
</dbReference>
<dbReference type="Pfam" id="PF24412">
    <property type="entry name" value="DUF7546"/>
    <property type="match status" value="1"/>
</dbReference>
<evidence type="ECO:0000256" key="1">
    <source>
        <dbReference type="SAM" id="Phobius"/>
    </source>
</evidence>
<keyword evidence="1" id="KW-0812">Transmembrane</keyword>
<feature type="transmembrane region" description="Helical" evidence="1">
    <location>
        <begin position="200"/>
        <end position="217"/>
    </location>
</feature>
<feature type="transmembrane region" description="Helical" evidence="1">
    <location>
        <begin position="18"/>
        <end position="37"/>
    </location>
</feature>
<proteinExistence type="predicted"/>
<protein>
    <submittedName>
        <fullName evidence="2">Uncharacterized protein</fullName>
    </submittedName>
</protein>
<feature type="transmembrane region" description="Helical" evidence="1">
    <location>
        <begin position="78"/>
        <end position="98"/>
    </location>
</feature>
<dbReference type="RefSeq" id="WP_015763746.1">
    <property type="nucleotide sequence ID" value="NZ_CP039375.1"/>
</dbReference>
<reference evidence="2 3" key="2">
    <citation type="submission" date="2019-04" db="EMBL/GenBank/DDBJ databases">
        <authorList>
            <person name="Yang S."/>
            <person name="Wei W."/>
        </authorList>
    </citation>
    <scope>NUCLEOTIDE SEQUENCE [LARGE SCALE GENOMIC DNA]</scope>
    <source>
        <strain evidence="3">ZP60</strain>
    </source>
</reference>
<accession>A0A4D6KED3</accession>
<dbReference type="OMA" id="FRTTQRT"/>
<dbReference type="AlphaFoldDB" id="A0A4D6KED3"/>
<keyword evidence="1" id="KW-1133">Transmembrane helix</keyword>
<dbReference type="KEGG" id="halz:E5139_01285"/>
<keyword evidence="1" id="KW-0472">Membrane</keyword>
<dbReference type="InterPro" id="IPR055968">
    <property type="entry name" value="DUF7546"/>
</dbReference>
<reference evidence="2 3" key="1">
    <citation type="submission" date="2019-04" db="EMBL/GenBank/DDBJ databases">
        <title>Complete genome sequence of Arthrobacter sp. ZXY-2 associated with effective atrazine degradation and salt adaptation.</title>
        <authorList>
            <person name="Zhao X."/>
        </authorList>
    </citation>
    <scope>NUCLEOTIDE SEQUENCE [LARGE SCALE GENOMIC DNA]</scope>
    <source>
        <strain evidence="3">ZP60</strain>
    </source>
</reference>
<dbReference type="EMBL" id="CP039375">
    <property type="protein sequence ID" value="QCD64331.1"/>
    <property type="molecule type" value="Genomic_DNA"/>
</dbReference>
<sequence length="228" mass="24778">MSATTYSIGRFELDRGTLLWGLLVLNTELLLVLGYVFLASSQVTGVEPLVIPFVWINVSLWVFARAEVPRTSDRQRVIGLVVAVAYFGLLTYFGGLWGGGVPEFPTQFRVAWFSLPPGWAPAVLLNSDHLRVSVIPYQLVGYLALAYLVYATVLDAAGSAITGVLGLLSCVSCSWPILASIFSTVLGGSAALAGELYDQSYLLSTVVFLVTIALLYYRPGWQRGYSSH</sequence>